<evidence type="ECO:0000313" key="4">
    <source>
        <dbReference type="RefSeq" id="XP_022139424.1"/>
    </source>
</evidence>
<proteinExistence type="predicted"/>
<dbReference type="InterPro" id="IPR008889">
    <property type="entry name" value="VQ"/>
</dbReference>
<dbReference type="AlphaFoldDB" id="A0A6J1CCZ8"/>
<dbReference type="KEGG" id="mcha:111010357"/>
<name>A0A6J1CCZ8_MOMCH</name>
<feature type="compositionally biased region" description="Low complexity" evidence="1">
    <location>
        <begin position="41"/>
        <end position="56"/>
    </location>
</feature>
<evidence type="ECO:0000256" key="1">
    <source>
        <dbReference type="SAM" id="MobiDB-lite"/>
    </source>
</evidence>
<dbReference type="OrthoDB" id="1726347at2759"/>
<feature type="compositionally biased region" description="Basic residues" evidence="1">
    <location>
        <begin position="62"/>
        <end position="72"/>
    </location>
</feature>
<organism evidence="3 4">
    <name type="scientific">Momordica charantia</name>
    <name type="common">Bitter gourd</name>
    <name type="synonym">Balsam pear</name>
    <dbReference type="NCBI Taxonomy" id="3673"/>
    <lineage>
        <taxon>Eukaryota</taxon>
        <taxon>Viridiplantae</taxon>
        <taxon>Streptophyta</taxon>
        <taxon>Embryophyta</taxon>
        <taxon>Tracheophyta</taxon>
        <taxon>Spermatophyta</taxon>
        <taxon>Magnoliopsida</taxon>
        <taxon>eudicotyledons</taxon>
        <taxon>Gunneridae</taxon>
        <taxon>Pentapetalae</taxon>
        <taxon>rosids</taxon>
        <taxon>fabids</taxon>
        <taxon>Cucurbitales</taxon>
        <taxon>Cucurbitaceae</taxon>
        <taxon>Momordiceae</taxon>
        <taxon>Momordica</taxon>
    </lineage>
</organism>
<protein>
    <submittedName>
        <fullName evidence="4">VQ motif-containing protein 22-like</fullName>
    </submittedName>
</protein>
<dbReference type="Pfam" id="PF05678">
    <property type="entry name" value="VQ"/>
    <property type="match status" value="1"/>
</dbReference>
<feature type="region of interest" description="Disordered" evidence="1">
    <location>
        <begin position="161"/>
        <end position="192"/>
    </location>
</feature>
<gene>
    <name evidence="4" type="primary">LOC111010357</name>
</gene>
<evidence type="ECO:0000313" key="3">
    <source>
        <dbReference type="Proteomes" id="UP000504603"/>
    </source>
</evidence>
<dbReference type="PANTHER" id="PTHR33179:SF29">
    <property type="entry name" value="OS06G0666400 PROTEIN"/>
    <property type="match status" value="1"/>
</dbReference>
<keyword evidence="3" id="KW-1185">Reference proteome</keyword>
<dbReference type="RefSeq" id="XP_022139424.1">
    <property type="nucleotide sequence ID" value="XM_022283732.1"/>
</dbReference>
<dbReference type="GeneID" id="111010357"/>
<evidence type="ECO:0000259" key="2">
    <source>
        <dbReference type="Pfam" id="PF05678"/>
    </source>
</evidence>
<reference evidence="4" key="1">
    <citation type="submission" date="2025-08" db="UniProtKB">
        <authorList>
            <consortium name="RefSeq"/>
        </authorList>
    </citation>
    <scope>IDENTIFICATION</scope>
    <source>
        <strain evidence="4">OHB3-1</strain>
    </source>
</reference>
<sequence length="192" mass="20497">MADQWLNIYHQNLSNQPPLLSDHEIRNSGLVSDSTVVTAAVSSATTPPGSGPSLSPDGRVGKPVRKRSRASRRTPTTLLNTDAANFRAMVQQFTGGPTSNNASNFTFGFPGSTHSVYDPSSAAAYHIPAPPQQAQLFQYQGQQPPPFMFSLGDSPALFQTHGGGPRNDNNNVADYMGLFDGPAPPPHQPRPS</sequence>
<dbReference type="PANTHER" id="PTHR33179">
    <property type="entry name" value="VQ MOTIF-CONTAINING PROTEIN"/>
    <property type="match status" value="1"/>
</dbReference>
<accession>A0A6J1CCZ8</accession>
<dbReference type="Proteomes" id="UP000504603">
    <property type="component" value="Unplaced"/>
</dbReference>
<feature type="domain" description="VQ" evidence="2">
    <location>
        <begin position="74"/>
        <end position="95"/>
    </location>
</feature>
<feature type="region of interest" description="Disordered" evidence="1">
    <location>
        <begin position="41"/>
        <end position="77"/>
    </location>
</feature>
<feature type="compositionally biased region" description="Pro residues" evidence="1">
    <location>
        <begin position="182"/>
        <end position="192"/>
    </location>
</feature>
<dbReference type="InterPro" id="IPR039609">
    <property type="entry name" value="VQ_15/22"/>
</dbReference>